<keyword evidence="2" id="KW-0732">Signal</keyword>
<feature type="compositionally biased region" description="Basic and acidic residues" evidence="1">
    <location>
        <begin position="66"/>
        <end position="76"/>
    </location>
</feature>
<evidence type="ECO:0000256" key="1">
    <source>
        <dbReference type="SAM" id="MobiDB-lite"/>
    </source>
</evidence>
<feature type="signal peptide" evidence="2">
    <location>
        <begin position="1"/>
        <end position="22"/>
    </location>
</feature>
<feature type="chain" id="PRO_5046386151" description="Lipoprotein" evidence="2">
    <location>
        <begin position="23"/>
        <end position="189"/>
    </location>
</feature>
<evidence type="ECO:0000313" key="3">
    <source>
        <dbReference type="EMBL" id="MBS2546053.1"/>
    </source>
</evidence>
<dbReference type="PROSITE" id="PS51257">
    <property type="entry name" value="PROKAR_LIPOPROTEIN"/>
    <property type="match status" value="1"/>
</dbReference>
<comment type="caution">
    <text evidence="3">The sequence shown here is derived from an EMBL/GenBank/DDBJ whole genome shotgun (WGS) entry which is preliminary data.</text>
</comment>
<evidence type="ECO:0008006" key="5">
    <source>
        <dbReference type="Google" id="ProtNLM"/>
    </source>
</evidence>
<reference evidence="3 4" key="1">
    <citation type="submission" date="2020-02" db="EMBL/GenBank/DDBJ databases">
        <title>Acidophilic actinobacteria isolated from forest soil.</title>
        <authorList>
            <person name="Golinska P."/>
        </authorList>
    </citation>
    <scope>NUCLEOTIDE SEQUENCE [LARGE SCALE GENOMIC DNA]</scope>
    <source>
        <strain evidence="3 4">NL8</strain>
    </source>
</reference>
<feature type="compositionally biased region" description="Gly residues" evidence="1">
    <location>
        <begin position="24"/>
        <end position="33"/>
    </location>
</feature>
<evidence type="ECO:0000313" key="4">
    <source>
        <dbReference type="Proteomes" id="UP000730482"/>
    </source>
</evidence>
<gene>
    <name evidence="3" type="ORF">KGQ19_04150</name>
</gene>
<protein>
    <recommendedName>
        <fullName evidence="5">Lipoprotein</fullName>
    </recommendedName>
</protein>
<sequence length="189" mass="19757">MNRKAIATLVLAGLVIVGTSGASGGCGSGGDGGTSAPAVGAGGEQSAPSEEHSTSAEHTTAEPSDEDRPSGEKTESGKSPCVFAPASLERTGKKVTGKGHVICHEEPEMLGGSLVLAFRHYEGGNWEFVEDSRIGFTSLDIGKELTVSTNCNEGEWLMYFEASGTDHNGKGFTEPMNWPFPPRKVDSRP</sequence>
<evidence type="ECO:0000256" key="2">
    <source>
        <dbReference type="SAM" id="SignalP"/>
    </source>
</evidence>
<organism evidence="3 4">
    <name type="scientific">Catenulispora pinistramenti</name>
    <dbReference type="NCBI Taxonomy" id="2705254"/>
    <lineage>
        <taxon>Bacteria</taxon>
        <taxon>Bacillati</taxon>
        <taxon>Actinomycetota</taxon>
        <taxon>Actinomycetes</taxon>
        <taxon>Catenulisporales</taxon>
        <taxon>Catenulisporaceae</taxon>
        <taxon>Catenulispora</taxon>
    </lineage>
</organism>
<name>A0ABS5KIE4_9ACTN</name>
<dbReference type="RefSeq" id="WP_212007711.1">
    <property type="nucleotide sequence ID" value="NZ_JAAFYZ010000009.1"/>
</dbReference>
<keyword evidence="4" id="KW-1185">Reference proteome</keyword>
<accession>A0ABS5KIE4</accession>
<feature type="region of interest" description="Disordered" evidence="1">
    <location>
        <begin position="24"/>
        <end position="85"/>
    </location>
</feature>
<dbReference type="Proteomes" id="UP000730482">
    <property type="component" value="Unassembled WGS sequence"/>
</dbReference>
<dbReference type="EMBL" id="JAAFYZ010000009">
    <property type="protein sequence ID" value="MBS2546053.1"/>
    <property type="molecule type" value="Genomic_DNA"/>
</dbReference>
<proteinExistence type="predicted"/>